<dbReference type="OrthoDB" id="1606438at2759"/>
<dbReference type="PANTHER" id="PTHR43712">
    <property type="entry name" value="PUTATIVE (AFU_ORTHOLOGUE AFUA_4G14580)-RELATED"/>
    <property type="match status" value="1"/>
</dbReference>
<sequence length="122" mass="13230">NLRLTVQDLARVEPVFDAAGHGAVEGGRVRFIAHDFFEPQPVKGADVVGGGDDEATQQDLPRSIRTMGTATDLRLMALFNARERPVGAWKGLLAAADERFRVVSVKANPGEFFAVIEAVWTP</sequence>
<dbReference type="Gene3D" id="3.40.50.150">
    <property type="entry name" value="Vaccinia Virus protein VP39"/>
    <property type="match status" value="2"/>
</dbReference>
<dbReference type="SUPFAM" id="SSF53335">
    <property type="entry name" value="S-adenosyl-L-methionine-dependent methyltransferases"/>
    <property type="match status" value="1"/>
</dbReference>
<feature type="non-terminal residue" evidence="1">
    <location>
        <position position="1"/>
    </location>
</feature>
<gene>
    <name evidence="1" type="ORF">MAPG_00184</name>
</gene>
<reference evidence="1" key="1">
    <citation type="submission" date="2010-05" db="EMBL/GenBank/DDBJ databases">
        <title>The Genome Sequence of Magnaporthe poae strain ATCC 64411.</title>
        <authorList>
            <consortium name="The Broad Institute Genome Sequencing Platform"/>
            <consortium name="Broad Institute Genome Sequencing Center for Infectious Disease"/>
            <person name="Ma L.-J."/>
            <person name="Dead R."/>
            <person name="Young S."/>
            <person name="Zeng Q."/>
            <person name="Koehrsen M."/>
            <person name="Alvarado L."/>
            <person name="Berlin A."/>
            <person name="Chapman S.B."/>
            <person name="Chen Z."/>
            <person name="Freedman E."/>
            <person name="Gellesch M."/>
            <person name="Goldberg J."/>
            <person name="Griggs A."/>
            <person name="Gujja S."/>
            <person name="Heilman E.R."/>
            <person name="Heiman D."/>
            <person name="Hepburn T."/>
            <person name="Howarth C."/>
            <person name="Jen D."/>
            <person name="Larson L."/>
            <person name="Mehta T."/>
            <person name="Neiman D."/>
            <person name="Pearson M."/>
            <person name="Roberts A."/>
            <person name="Saif S."/>
            <person name="Shea T."/>
            <person name="Shenoy N."/>
            <person name="Sisk P."/>
            <person name="Stolte C."/>
            <person name="Sykes S."/>
            <person name="Walk T."/>
            <person name="White J."/>
            <person name="Yandava C."/>
            <person name="Haas B."/>
            <person name="Nusbaum C."/>
            <person name="Birren B."/>
        </authorList>
    </citation>
    <scope>NUCLEOTIDE SEQUENCE</scope>
    <source>
        <strain evidence="1">ATCC 64411</strain>
    </source>
</reference>
<evidence type="ECO:0000313" key="1">
    <source>
        <dbReference type="EMBL" id="KLU81089.1"/>
    </source>
</evidence>
<organism evidence="1">
    <name type="scientific">Magnaporthiopsis poae (strain ATCC 64411 / 73-15)</name>
    <name type="common">Kentucky bluegrass fungus</name>
    <name type="synonym">Magnaporthe poae</name>
    <dbReference type="NCBI Taxonomy" id="644358"/>
    <lineage>
        <taxon>Eukaryota</taxon>
        <taxon>Fungi</taxon>
        <taxon>Dikarya</taxon>
        <taxon>Ascomycota</taxon>
        <taxon>Pezizomycotina</taxon>
        <taxon>Sordariomycetes</taxon>
        <taxon>Sordariomycetidae</taxon>
        <taxon>Magnaporthales</taxon>
        <taxon>Magnaporthaceae</taxon>
        <taxon>Magnaporthiopsis</taxon>
    </lineage>
</organism>
<reference evidence="1" key="2">
    <citation type="submission" date="2011-03" db="EMBL/GenBank/DDBJ databases">
        <title>Annotation of Magnaporthe poae ATCC 64411.</title>
        <authorList>
            <person name="Ma L.-J."/>
            <person name="Dead R."/>
            <person name="Young S.K."/>
            <person name="Zeng Q."/>
            <person name="Gargeya S."/>
            <person name="Fitzgerald M."/>
            <person name="Haas B."/>
            <person name="Abouelleil A."/>
            <person name="Alvarado L."/>
            <person name="Arachchi H.M."/>
            <person name="Berlin A."/>
            <person name="Brown A."/>
            <person name="Chapman S.B."/>
            <person name="Chen Z."/>
            <person name="Dunbar C."/>
            <person name="Freedman E."/>
            <person name="Gearin G."/>
            <person name="Gellesch M."/>
            <person name="Goldberg J."/>
            <person name="Griggs A."/>
            <person name="Gujja S."/>
            <person name="Heiman D."/>
            <person name="Howarth C."/>
            <person name="Larson L."/>
            <person name="Lui A."/>
            <person name="MacDonald P.J.P."/>
            <person name="Mehta T."/>
            <person name="Montmayeur A."/>
            <person name="Murphy C."/>
            <person name="Neiman D."/>
            <person name="Pearson M."/>
            <person name="Priest M."/>
            <person name="Roberts A."/>
            <person name="Saif S."/>
            <person name="Shea T."/>
            <person name="Shenoy N."/>
            <person name="Sisk P."/>
            <person name="Stolte C."/>
            <person name="Sykes S."/>
            <person name="Yandava C."/>
            <person name="Wortman J."/>
            <person name="Nusbaum C."/>
            <person name="Birren B."/>
        </authorList>
    </citation>
    <scope>NUCLEOTIDE SEQUENCE</scope>
    <source>
        <strain evidence="1">ATCC 64411</strain>
    </source>
</reference>
<protein>
    <submittedName>
        <fullName evidence="1">Uncharacterized protein</fullName>
    </submittedName>
</protein>
<dbReference type="EMBL" id="GL876966">
    <property type="protein sequence ID" value="KLU81089.1"/>
    <property type="molecule type" value="Genomic_DNA"/>
</dbReference>
<dbReference type="PANTHER" id="PTHR43712:SF2">
    <property type="entry name" value="O-METHYLTRANSFERASE CICE"/>
    <property type="match status" value="1"/>
</dbReference>
<name>A0A0H2TUW7_MAGP6</name>
<proteinExistence type="predicted"/>
<accession>A0A0H2TUW7</accession>
<dbReference type="VEuPathDB" id="FungiDB:MAPG_00184"/>
<dbReference type="AlphaFoldDB" id="A0A0H2TUW7"/>
<dbReference type="InterPro" id="IPR029063">
    <property type="entry name" value="SAM-dependent_MTases_sf"/>
</dbReference>